<dbReference type="Proteomes" id="UP001589568">
    <property type="component" value="Unassembled WGS sequence"/>
</dbReference>
<dbReference type="EMBL" id="JBHMCF010000061">
    <property type="protein sequence ID" value="MFB9477212.1"/>
    <property type="molecule type" value="Genomic_DNA"/>
</dbReference>
<dbReference type="RefSeq" id="WP_364374721.1">
    <property type="nucleotide sequence ID" value="NZ_JBHMCF010000061.1"/>
</dbReference>
<accession>A0ABV5P3W7</accession>
<sequence length="70" mass="7734">MTAILLAGGVLRVPAATVLPDGTHVDGTRDITPEAPDYQEWLPHAIDEKASWHGDRDDEAILRRWRSSDA</sequence>
<comment type="caution">
    <text evidence="1">The sequence shown here is derived from an EMBL/GenBank/DDBJ whole genome shotgun (WGS) entry which is preliminary data.</text>
</comment>
<keyword evidence="2" id="KW-1185">Reference proteome</keyword>
<reference evidence="1 2" key="1">
    <citation type="submission" date="2024-09" db="EMBL/GenBank/DDBJ databases">
        <authorList>
            <person name="Sun Q."/>
            <person name="Mori K."/>
        </authorList>
    </citation>
    <scope>NUCLEOTIDE SEQUENCE [LARGE SCALE GENOMIC DNA]</scope>
    <source>
        <strain evidence="1 2">JCM 3324</strain>
    </source>
</reference>
<evidence type="ECO:0000313" key="1">
    <source>
        <dbReference type="EMBL" id="MFB9477212.1"/>
    </source>
</evidence>
<proteinExistence type="predicted"/>
<protein>
    <submittedName>
        <fullName evidence="1">Uncharacterized protein</fullName>
    </submittedName>
</protein>
<name>A0ABV5P3W7_9ACTN</name>
<gene>
    <name evidence="1" type="ORF">ACFFR3_47620</name>
</gene>
<evidence type="ECO:0000313" key="2">
    <source>
        <dbReference type="Proteomes" id="UP001589568"/>
    </source>
</evidence>
<organism evidence="1 2">
    <name type="scientific">Nonomuraea salmonea</name>
    <dbReference type="NCBI Taxonomy" id="46181"/>
    <lineage>
        <taxon>Bacteria</taxon>
        <taxon>Bacillati</taxon>
        <taxon>Actinomycetota</taxon>
        <taxon>Actinomycetes</taxon>
        <taxon>Streptosporangiales</taxon>
        <taxon>Streptosporangiaceae</taxon>
        <taxon>Nonomuraea</taxon>
    </lineage>
</organism>